<dbReference type="EMBL" id="JBEDUW010000005">
    <property type="protein sequence ID" value="KAK9927966.1"/>
    <property type="molecule type" value="Genomic_DNA"/>
</dbReference>
<dbReference type="PROSITE" id="PS50181">
    <property type="entry name" value="FBOX"/>
    <property type="match status" value="1"/>
</dbReference>
<keyword evidence="3" id="KW-1185">Reference proteome</keyword>
<dbReference type="InterPro" id="IPR036047">
    <property type="entry name" value="F-box-like_dom_sf"/>
</dbReference>
<dbReference type="SUPFAM" id="SSF52047">
    <property type="entry name" value="RNI-like"/>
    <property type="match status" value="1"/>
</dbReference>
<dbReference type="InterPro" id="IPR001810">
    <property type="entry name" value="F-box_dom"/>
</dbReference>
<dbReference type="Pfam" id="PF00646">
    <property type="entry name" value="F-box"/>
    <property type="match status" value="1"/>
</dbReference>
<gene>
    <name evidence="2" type="ORF">M0R45_025124</name>
</gene>
<dbReference type="Gene3D" id="3.80.10.10">
    <property type="entry name" value="Ribonuclease Inhibitor"/>
    <property type="match status" value="2"/>
</dbReference>
<evidence type="ECO:0000313" key="3">
    <source>
        <dbReference type="Proteomes" id="UP001457282"/>
    </source>
</evidence>
<evidence type="ECO:0000259" key="1">
    <source>
        <dbReference type="PROSITE" id="PS50181"/>
    </source>
</evidence>
<feature type="domain" description="F-box" evidence="1">
    <location>
        <begin position="26"/>
        <end position="74"/>
    </location>
</feature>
<dbReference type="SUPFAM" id="SSF81383">
    <property type="entry name" value="F-box domain"/>
    <property type="match status" value="1"/>
</dbReference>
<dbReference type="InterPro" id="IPR053772">
    <property type="entry name" value="At1g61320/At1g61330-like"/>
</dbReference>
<accession>A0AAW1WV57</accession>
<proteinExistence type="predicted"/>
<protein>
    <recommendedName>
        <fullName evidence="1">F-box domain-containing protein</fullName>
    </recommendedName>
</protein>
<dbReference type="Proteomes" id="UP001457282">
    <property type="component" value="Unassembled WGS sequence"/>
</dbReference>
<organism evidence="2 3">
    <name type="scientific">Rubus argutus</name>
    <name type="common">Southern blackberry</name>
    <dbReference type="NCBI Taxonomy" id="59490"/>
    <lineage>
        <taxon>Eukaryota</taxon>
        <taxon>Viridiplantae</taxon>
        <taxon>Streptophyta</taxon>
        <taxon>Embryophyta</taxon>
        <taxon>Tracheophyta</taxon>
        <taxon>Spermatophyta</taxon>
        <taxon>Magnoliopsida</taxon>
        <taxon>eudicotyledons</taxon>
        <taxon>Gunneridae</taxon>
        <taxon>Pentapetalae</taxon>
        <taxon>rosids</taxon>
        <taxon>fabids</taxon>
        <taxon>Rosales</taxon>
        <taxon>Rosaceae</taxon>
        <taxon>Rosoideae</taxon>
        <taxon>Rosoideae incertae sedis</taxon>
        <taxon>Rubus</taxon>
    </lineage>
</organism>
<dbReference type="InterPro" id="IPR032675">
    <property type="entry name" value="LRR_dom_sf"/>
</dbReference>
<reference evidence="2 3" key="1">
    <citation type="journal article" date="2023" name="G3 (Bethesda)">
        <title>A chromosome-length genome assembly and annotation of blackberry (Rubus argutus, cv. 'Hillquist').</title>
        <authorList>
            <person name="Bruna T."/>
            <person name="Aryal R."/>
            <person name="Dudchenko O."/>
            <person name="Sargent D.J."/>
            <person name="Mead D."/>
            <person name="Buti M."/>
            <person name="Cavallini A."/>
            <person name="Hytonen T."/>
            <person name="Andres J."/>
            <person name="Pham M."/>
            <person name="Weisz D."/>
            <person name="Mascagni F."/>
            <person name="Usai G."/>
            <person name="Natali L."/>
            <person name="Bassil N."/>
            <person name="Fernandez G.E."/>
            <person name="Lomsadze A."/>
            <person name="Armour M."/>
            <person name="Olukolu B."/>
            <person name="Poorten T."/>
            <person name="Britton C."/>
            <person name="Davik J."/>
            <person name="Ashrafi H."/>
            <person name="Aiden E.L."/>
            <person name="Borodovsky M."/>
            <person name="Worthington M."/>
        </authorList>
    </citation>
    <scope>NUCLEOTIDE SEQUENCE [LARGE SCALE GENOMIC DNA]</scope>
    <source>
        <strain evidence="2">PI 553951</strain>
    </source>
</reference>
<dbReference type="PANTHER" id="PTHR34145">
    <property type="entry name" value="OS02G0105600 PROTEIN"/>
    <property type="match status" value="1"/>
</dbReference>
<dbReference type="PANTHER" id="PTHR34145:SF28">
    <property type="entry name" value="F-BOX DOMAIN-CONTAINING PROTEIN"/>
    <property type="match status" value="1"/>
</dbReference>
<name>A0AAW1WV57_RUBAR</name>
<sequence length="529" mass="61514">MARTSCPRKHIKIDVNLGEATKIGPEDRISVLPDDILRHILSLLTLHEVGRTSILPKRWHYVRSSFPYLAFDQRFFIKNLSDIEKRKPAIEGKVEKFEKYVHGSVLKFCKHNITMRRFCLFMCLINFRYISDLDHWIWLAESLTVLRLNGCWLNSNECLRVDTIKIHFLRELCVVNVSIPEHTIQKLILGCPLINSLTLLCCWNVKNLALSSLVMLKKLELQDRSNIGDRFERIEFQELKLRSLSYSADNMVFDINSKFRKTLEVLSIKGSFMTDRLLKRIISKCVRLKSLELSCSKLKRFKISSPRLKKLSLYDLSEHLDNGVLDTPNLRSFRYDGDKVVPLLFSLDMSSVQDATLNMFYSSDLNAFQFFELRSYFGKFSQETTLTLHIISHKQVTFLPEELGENISVPSPSNIKHLKLELDSPLKEKENYEALVDGLLWSSHPETLSMELGWGYNNEVAKVLCKRLSKIEQRQDCCSSARNDCWHHCLKHVKCVANNKVELISCNSLLKLLLSNLRNGQKIMFRFQW</sequence>
<evidence type="ECO:0000313" key="2">
    <source>
        <dbReference type="EMBL" id="KAK9927966.1"/>
    </source>
</evidence>
<comment type="caution">
    <text evidence="2">The sequence shown here is derived from an EMBL/GenBank/DDBJ whole genome shotgun (WGS) entry which is preliminary data.</text>
</comment>
<dbReference type="AlphaFoldDB" id="A0AAW1WV57"/>